<dbReference type="Gene3D" id="1.20.1720.10">
    <property type="entry name" value="Multidrug resistance protein D"/>
    <property type="match status" value="1"/>
</dbReference>
<dbReference type="Gene3D" id="1.20.1250.20">
    <property type="entry name" value="MFS general substrate transporter like domains"/>
    <property type="match status" value="1"/>
</dbReference>
<feature type="transmembrane region" description="Helical" evidence="7">
    <location>
        <begin position="169"/>
        <end position="191"/>
    </location>
</feature>
<dbReference type="AlphaFoldDB" id="A0A6H9WLJ0"/>
<feature type="transmembrane region" description="Helical" evidence="7">
    <location>
        <begin position="362"/>
        <end position="383"/>
    </location>
</feature>
<dbReference type="RefSeq" id="WP_158028292.1">
    <property type="nucleotide sequence ID" value="NZ_BMHG01000001.1"/>
</dbReference>
<dbReference type="EMBL" id="WBJY01000001">
    <property type="protein sequence ID" value="KAB1649706.1"/>
    <property type="molecule type" value="Genomic_DNA"/>
</dbReference>
<dbReference type="GO" id="GO:0005886">
    <property type="term" value="C:plasma membrane"/>
    <property type="evidence" value="ECO:0007669"/>
    <property type="project" value="UniProtKB-SubCell"/>
</dbReference>
<dbReference type="CDD" id="cd17321">
    <property type="entry name" value="MFS_MMR_MDR_like"/>
    <property type="match status" value="1"/>
</dbReference>
<evidence type="ECO:0000256" key="5">
    <source>
        <dbReference type="ARBA" id="ARBA00022989"/>
    </source>
</evidence>
<dbReference type="InterPro" id="IPR011701">
    <property type="entry name" value="MFS"/>
</dbReference>
<dbReference type="GO" id="GO:0022857">
    <property type="term" value="F:transmembrane transporter activity"/>
    <property type="evidence" value="ECO:0007669"/>
    <property type="project" value="InterPro"/>
</dbReference>
<comment type="subcellular location">
    <subcellularLocation>
        <location evidence="1">Cell membrane</location>
        <topology evidence="1">Multi-pass membrane protein</topology>
    </subcellularLocation>
</comment>
<feature type="transmembrane region" description="Helical" evidence="7">
    <location>
        <begin position="107"/>
        <end position="129"/>
    </location>
</feature>
<dbReference type="SUPFAM" id="SSF103473">
    <property type="entry name" value="MFS general substrate transporter"/>
    <property type="match status" value="1"/>
</dbReference>
<evidence type="ECO:0000259" key="8">
    <source>
        <dbReference type="PROSITE" id="PS50850"/>
    </source>
</evidence>
<keyword evidence="10" id="KW-1185">Reference proteome</keyword>
<evidence type="ECO:0000256" key="2">
    <source>
        <dbReference type="ARBA" id="ARBA00022448"/>
    </source>
</evidence>
<evidence type="ECO:0000256" key="3">
    <source>
        <dbReference type="ARBA" id="ARBA00022475"/>
    </source>
</evidence>
<evidence type="ECO:0000256" key="1">
    <source>
        <dbReference type="ARBA" id="ARBA00004651"/>
    </source>
</evidence>
<name>A0A6H9WLJ0_9MICO</name>
<feature type="transmembrane region" description="Helical" evidence="7">
    <location>
        <begin position="12"/>
        <end position="32"/>
    </location>
</feature>
<dbReference type="PANTHER" id="PTHR42718:SF46">
    <property type="entry name" value="BLR6921 PROTEIN"/>
    <property type="match status" value="1"/>
</dbReference>
<feature type="transmembrane region" description="Helical" evidence="7">
    <location>
        <begin position="82"/>
        <end position="101"/>
    </location>
</feature>
<evidence type="ECO:0000313" key="10">
    <source>
        <dbReference type="Proteomes" id="UP000431744"/>
    </source>
</evidence>
<dbReference type="OrthoDB" id="7375466at2"/>
<sequence length="485" mass="48998">MKHDYQPAATAHRWWILVVVCMAMFMGVLDSTSVYAALPVIALDLGFALGEVQWVITAYGVAIGGLLLLGGRLADHMGRGRTFMTAVGVFAAASLACGFSPSSEALIAARVVQGVGAAVMTPAGMSVLMQVFPDGPDRNKALGIWGGLGGTGATVGLLLGGVLTDWFGWAWIFFSNVPVCLVVMVLCPILFPPSARNTQRLDLPGALLATGALVLTLLAVFHIAAHGVSPLAVMSCAGALITSALFVVVELRSPAPLVPMRIFASRTLVGGNLVIVIAGIAVDGLLIVVTLYAQQVLGFSALQFGLTMAIMTVTSVLGVVAGQHVVTRAGFRLVATWGMILLTSSCLLLSQLSVDGTLAKDLLLGLIVFGSGMGAAFVAGQIAALTGVAEHDSGLAAGIAETGFAVGTTLGAGLASAIVIGVATRATAGAPTASELTGGLAVALYVLAALAAIGALCAAVLLRTPPVAKVRSASSKSAISRSAAS</sequence>
<evidence type="ECO:0000256" key="7">
    <source>
        <dbReference type="SAM" id="Phobius"/>
    </source>
</evidence>
<accession>A0A6H9WLJ0</accession>
<keyword evidence="4 7" id="KW-0812">Transmembrane</keyword>
<feature type="transmembrane region" description="Helical" evidence="7">
    <location>
        <begin position="272"/>
        <end position="293"/>
    </location>
</feature>
<evidence type="ECO:0000313" key="9">
    <source>
        <dbReference type="EMBL" id="KAB1649706.1"/>
    </source>
</evidence>
<gene>
    <name evidence="9" type="ORF">F8O04_05575</name>
</gene>
<feature type="transmembrane region" description="Helical" evidence="7">
    <location>
        <begin position="141"/>
        <end position="163"/>
    </location>
</feature>
<feature type="transmembrane region" description="Helical" evidence="7">
    <location>
        <begin position="231"/>
        <end position="251"/>
    </location>
</feature>
<feature type="transmembrane region" description="Helical" evidence="7">
    <location>
        <begin position="203"/>
        <end position="225"/>
    </location>
</feature>
<dbReference type="PANTHER" id="PTHR42718">
    <property type="entry name" value="MAJOR FACILITATOR SUPERFAMILY MULTIDRUG TRANSPORTER MFSC"/>
    <property type="match status" value="1"/>
</dbReference>
<protein>
    <submittedName>
        <fullName evidence="9">MFS transporter</fullName>
    </submittedName>
</protein>
<organism evidence="9 10">
    <name type="scientific">Pseudoclavibacter endophyticus</name>
    <dbReference type="NCBI Taxonomy" id="1778590"/>
    <lineage>
        <taxon>Bacteria</taxon>
        <taxon>Bacillati</taxon>
        <taxon>Actinomycetota</taxon>
        <taxon>Actinomycetes</taxon>
        <taxon>Micrococcales</taxon>
        <taxon>Microbacteriaceae</taxon>
        <taxon>Pseudoclavibacter</taxon>
    </lineage>
</organism>
<feature type="transmembrane region" description="Helical" evidence="7">
    <location>
        <begin position="299"/>
        <end position="321"/>
    </location>
</feature>
<evidence type="ECO:0000256" key="4">
    <source>
        <dbReference type="ARBA" id="ARBA00022692"/>
    </source>
</evidence>
<feature type="domain" description="Major facilitator superfamily (MFS) profile" evidence="8">
    <location>
        <begin position="16"/>
        <end position="466"/>
    </location>
</feature>
<evidence type="ECO:0000256" key="6">
    <source>
        <dbReference type="ARBA" id="ARBA00023136"/>
    </source>
</evidence>
<reference evidence="9 10" key="1">
    <citation type="submission" date="2019-09" db="EMBL/GenBank/DDBJ databases">
        <title>Phylogeny of genus Pseudoclavibacter and closely related genus.</title>
        <authorList>
            <person name="Li Y."/>
        </authorList>
    </citation>
    <scope>NUCLEOTIDE SEQUENCE [LARGE SCALE GENOMIC DNA]</scope>
    <source>
        <strain evidence="9 10">EGI 60007</strain>
    </source>
</reference>
<keyword evidence="3" id="KW-1003">Cell membrane</keyword>
<feature type="transmembrane region" description="Helical" evidence="7">
    <location>
        <begin position="52"/>
        <end position="70"/>
    </location>
</feature>
<dbReference type="InterPro" id="IPR020846">
    <property type="entry name" value="MFS_dom"/>
</dbReference>
<feature type="transmembrane region" description="Helical" evidence="7">
    <location>
        <begin position="333"/>
        <end position="350"/>
    </location>
</feature>
<dbReference type="Proteomes" id="UP000431744">
    <property type="component" value="Unassembled WGS sequence"/>
</dbReference>
<keyword evidence="2" id="KW-0813">Transport</keyword>
<feature type="transmembrane region" description="Helical" evidence="7">
    <location>
        <begin position="395"/>
        <end position="422"/>
    </location>
</feature>
<feature type="transmembrane region" description="Helical" evidence="7">
    <location>
        <begin position="442"/>
        <end position="462"/>
    </location>
</feature>
<dbReference type="PROSITE" id="PS50850">
    <property type="entry name" value="MFS"/>
    <property type="match status" value="1"/>
</dbReference>
<proteinExistence type="predicted"/>
<keyword evidence="6 7" id="KW-0472">Membrane</keyword>
<dbReference type="Pfam" id="PF07690">
    <property type="entry name" value="MFS_1"/>
    <property type="match status" value="1"/>
</dbReference>
<comment type="caution">
    <text evidence="9">The sequence shown here is derived from an EMBL/GenBank/DDBJ whole genome shotgun (WGS) entry which is preliminary data.</text>
</comment>
<dbReference type="InterPro" id="IPR036259">
    <property type="entry name" value="MFS_trans_sf"/>
</dbReference>
<keyword evidence="5 7" id="KW-1133">Transmembrane helix</keyword>